<protein>
    <submittedName>
        <fullName evidence="8">1-phosphofructokinase</fullName>
    </submittedName>
</protein>
<name>A0A1U7P396_9DEIO</name>
<keyword evidence="4 8" id="KW-0418">Kinase</keyword>
<sequence>MIVALTPNLSLDRTMTLDRFLAPGQLHRVTGLTVAAGGKGVNLARAVRAFGGQGCVAGVVSGFNGQHFRALLEAEGLDNVLEDGEGETRECQAFLSDEGHPTEINEAGPPYQPEAVARLLPRLPQGQVVVCGSLAPNTPGTAFLEMLRGLDRPVVDSSGAGLEAAVQAGASLIKPNEHELEALTGSGTLDSARELYGRSGVQILLTRGERGAAFIGEEVWEVEAPQIEVKNPVGSGDTLLGTFLYARQGGQSIPDALRLAVAAGSANAMLGGPLKFRVEVARELMAQTRLLTPAEPECHSVGPERRFP</sequence>
<dbReference type="STRING" id="249408.BOO71_0002182"/>
<dbReference type="GO" id="GO:0005524">
    <property type="term" value="F:ATP binding"/>
    <property type="evidence" value="ECO:0007669"/>
    <property type="project" value="UniProtKB-KW"/>
</dbReference>
<accession>A0A1U7P396</accession>
<dbReference type="InterPro" id="IPR017583">
    <property type="entry name" value="Tagatose/fructose_Pkinase"/>
</dbReference>
<evidence type="ECO:0000256" key="6">
    <source>
        <dbReference type="PIRNR" id="PIRNR000535"/>
    </source>
</evidence>
<dbReference type="GO" id="GO:0016301">
    <property type="term" value="F:kinase activity"/>
    <property type="evidence" value="ECO:0007669"/>
    <property type="project" value="UniProtKB-KW"/>
</dbReference>
<keyword evidence="3" id="KW-0547">Nucleotide-binding</keyword>
<dbReference type="InterPro" id="IPR011611">
    <property type="entry name" value="PfkB_dom"/>
</dbReference>
<dbReference type="PANTHER" id="PTHR46566:SF2">
    <property type="entry name" value="ATP-DEPENDENT 6-PHOSPHOFRUCTOKINASE ISOZYME 2"/>
    <property type="match status" value="1"/>
</dbReference>
<keyword evidence="9" id="KW-1185">Reference proteome</keyword>
<dbReference type="Pfam" id="PF00294">
    <property type="entry name" value="PfkB"/>
    <property type="match status" value="1"/>
</dbReference>
<evidence type="ECO:0000256" key="3">
    <source>
        <dbReference type="ARBA" id="ARBA00022741"/>
    </source>
</evidence>
<organism evidence="8 9">
    <name type="scientific">Deinococcus marmoris</name>
    <dbReference type="NCBI Taxonomy" id="249408"/>
    <lineage>
        <taxon>Bacteria</taxon>
        <taxon>Thermotogati</taxon>
        <taxon>Deinococcota</taxon>
        <taxon>Deinococci</taxon>
        <taxon>Deinococcales</taxon>
        <taxon>Deinococcaceae</taxon>
        <taxon>Deinococcus</taxon>
    </lineage>
</organism>
<dbReference type="InterPro" id="IPR029056">
    <property type="entry name" value="Ribokinase-like"/>
</dbReference>
<dbReference type="PRINTS" id="PR00990">
    <property type="entry name" value="RIBOKINASE"/>
</dbReference>
<dbReference type="GO" id="GO:0016773">
    <property type="term" value="F:phosphotransferase activity, alcohol group as acceptor"/>
    <property type="evidence" value="ECO:0007669"/>
    <property type="project" value="InterPro"/>
</dbReference>
<dbReference type="CDD" id="cd01164">
    <property type="entry name" value="FruK_PfkB_like"/>
    <property type="match status" value="1"/>
</dbReference>
<dbReference type="AlphaFoldDB" id="A0A1U7P396"/>
<evidence type="ECO:0000313" key="8">
    <source>
        <dbReference type="EMBL" id="OLV19642.1"/>
    </source>
</evidence>
<evidence type="ECO:0000256" key="5">
    <source>
        <dbReference type="ARBA" id="ARBA00022840"/>
    </source>
</evidence>
<dbReference type="PIRSF" id="PIRSF000535">
    <property type="entry name" value="1PFK/6PFK/LacC"/>
    <property type="match status" value="1"/>
</dbReference>
<comment type="similarity">
    <text evidence="1">Belongs to the carbohydrate kinase PfkB family.</text>
</comment>
<keyword evidence="2 6" id="KW-0808">Transferase</keyword>
<evidence type="ECO:0000256" key="1">
    <source>
        <dbReference type="ARBA" id="ARBA00010688"/>
    </source>
</evidence>
<dbReference type="GO" id="GO:0005975">
    <property type="term" value="P:carbohydrate metabolic process"/>
    <property type="evidence" value="ECO:0007669"/>
    <property type="project" value="InterPro"/>
</dbReference>
<feature type="domain" description="Carbohydrate kinase PfkB" evidence="7">
    <location>
        <begin position="17"/>
        <end position="267"/>
    </location>
</feature>
<evidence type="ECO:0000313" key="9">
    <source>
        <dbReference type="Proteomes" id="UP000186607"/>
    </source>
</evidence>
<dbReference type="InterPro" id="IPR002139">
    <property type="entry name" value="Ribo/fructo_kinase"/>
</dbReference>
<proteinExistence type="inferred from homology"/>
<dbReference type="Gene3D" id="3.40.1190.20">
    <property type="match status" value="1"/>
</dbReference>
<evidence type="ECO:0000256" key="4">
    <source>
        <dbReference type="ARBA" id="ARBA00022777"/>
    </source>
</evidence>
<dbReference type="Proteomes" id="UP000186607">
    <property type="component" value="Unassembled WGS sequence"/>
</dbReference>
<dbReference type="PANTHER" id="PTHR46566">
    <property type="entry name" value="1-PHOSPHOFRUCTOKINASE-RELATED"/>
    <property type="match status" value="1"/>
</dbReference>
<comment type="caution">
    <text evidence="8">The sequence shown here is derived from an EMBL/GenBank/DDBJ whole genome shotgun (WGS) entry which is preliminary data.</text>
</comment>
<dbReference type="SUPFAM" id="SSF53613">
    <property type="entry name" value="Ribokinase-like"/>
    <property type="match status" value="1"/>
</dbReference>
<reference evidence="8 9" key="1">
    <citation type="submission" date="2017-01" db="EMBL/GenBank/DDBJ databases">
        <title>Genome Analysis of Deinococcus marmoris KOPRI26562.</title>
        <authorList>
            <person name="Kim J.H."/>
            <person name="Oh H.-M."/>
        </authorList>
    </citation>
    <scope>NUCLEOTIDE SEQUENCE [LARGE SCALE GENOMIC DNA]</scope>
    <source>
        <strain evidence="8 9">KOPRI26562</strain>
    </source>
</reference>
<keyword evidence="5" id="KW-0067">ATP-binding</keyword>
<gene>
    <name evidence="8" type="ORF">BOO71_0002182</name>
</gene>
<dbReference type="EMBL" id="MSTI01000026">
    <property type="protein sequence ID" value="OLV19642.1"/>
    <property type="molecule type" value="Genomic_DNA"/>
</dbReference>
<evidence type="ECO:0000259" key="7">
    <source>
        <dbReference type="Pfam" id="PF00294"/>
    </source>
</evidence>
<evidence type="ECO:0000256" key="2">
    <source>
        <dbReference type="ARBA" id="ARBA00022679"/>
    </source>
</evidence>